<feature type="region of interest" description="Disordered" evidence="6">
    <location>
        <begin position="349"/>
        <end position="383"/>
    </location>
</feature>
<keyword evidence="11" id="KW-1185">Reference proteome</keyword>
<dbReference type="Pfam" id="PF00078">
    <property type="entry name" value="RVT_1"/>
    <property type="match status" value="1"/>
</dbReference>
<feature type="domain" description="Retrotransposon gag" evidence="8">
    <location>
        <begin position="1"/>
        <end position="90"/>
    </location>
</feature>
<keyword evidence="1" id="KW-0808">Transferase</keyword>
<evidence type="ECO:0000259" key="8">
    <source>
        <dbReference type="Pfam" id="PF03732"/>
    </source>
</evidence>
<keyword evidence="4" id="KW-0378">Hydrolase</keyword>
<dbReference type="EMBL" id="CP144750">
    <property type="protein sequence ID" value="WVZ82061.1"/>
    <property type="molecule type" value="Genomic_DNA"/>
</dbReference>
<dbReference type="InterPro" id="IPR041577">
    <property type="entry name" value="RT_RNaseH_2"/>
</dbReference>
<dbReference type="Gene3D" id="3.10.10.10">
    <property type="entry name" value="HIV Type 1 Reverse Transcriptase, subunit A, domain 1"/>
    <property type="match status" value="1"/>
</dbReference>
<evidence type="ECO:0000313" key="11">
    <source>
        <dbReference type="Proteomes" id="UP001341281"/>
    </source>
</evidence>
<dbReference type="SUPFAM" id="SSF56672">
    <property type="entry name" value="DNA/RNA polymerases"/>
    <property type="match status" value="1"/>
</dbReference>
<sequence>MASYNLEEGAQMWYLRSERSEGTPSWRRFSELLNLGYGPPLRSNPPGELMACKRKSSVAEYRDRFEALLPRAGPPEEERRIRAFTAGLRPPLNHDVEMHNPRTPVVAMSLARKPEPRERAPSRPHRRRRHLASRVGEFGGPNPAVGFARTPPRGAPPPPPPGGRSGGCRERRWRTVAGRASVLTVMRNSTAAITESVKGSFFLIWRAEEDDDDTRATHNIEDPLISLHAITGVRTGETMRVRIRMGGASALAPPDSGSTHNFVSSEAASRAFLRLCRARRHEGHGGQWGAGAPFWLCRAAPFSIEGERFAADFFVPPLAGYDIVLGTQWLASAGPILWDFGAPTMSFGTGITASPPSSPSPPHASASLPGSQHPPSPGSAPVAVRPYRYPVAHKTEPERRCKRMLERGLIGPGSSAFSSPVLLVKKPDSSWRFCVDYRALNAITVKDAYPIPVVDEPPDELHGAQFFTKPDLRSGYHQVRMNPADIEKTAFRTHDALVRVHGHALRPLATRRQHFGHDERSVAAVLAPLRSRLLRRHFNLRQDLRRAHPDVRTVLTTLRRHQLFAKRSKCAFGASSIAYLGHVISVRGVAMDPEKVRPWRIGLVLARYVPFVGFGARGLLPQVREAFWRHRRTPQCTCSRRMGSVGREEATTAFGCSKTALTTAPVLALPDFGRSFTVECDASTYGFGAVLTQGHHPVAFSSGPAAPRHRSSAAYERELIGLVMAIRHRRPYLWGRRFLYLPDRRSATIPRITGLESCRDLILKLSTGRAALIPSPMRRLAGHRGASVHTISGPHFDFIDRLRIANTQDPALIALKEEISSGRRSGPWSLVDGMVAFEGRLYIPPGAPLAVRTASHRPR</sequence>
<evidence type="ECO:0000256" key="5">
    <source>
        <dbReference type="ARBA" id="ARBA00023268"/>
    </source>
</evidence>
<dbReference type="GO" id="GO:0004519">
    <property type="term" value="F:endonuclease activity"/>
    <property type="evidence" value="ECO:0007669"/>
    <property type="project" value="UniProtKB-KW"/>
</dbReference>
<feature type="compositionally biased region" description="Pro residues" evidence="6">
    <location>
        <begin position="153"/>
        <end position="162"/>
    </location>
</feature>
<name>A0AAQ3X287_PASNO</name>
<evidence type="ECO:0000256" key="2">
    <source>
        <dbReference type="ARBA" id="ARBA00022695"/>
    </source>
</evidence>
<feature type="domain" description="Reverse transcriptase/retrotransposon-derived protein RNase H-like" evidence="9">
    <location>
        <begin position="648"/>
        <end position="738"/>
    </location>
</feature>
<dbReference type="InterPro" id="IPR043128">
    <property type="entry name" value="Rev_trsase/Diguanyl_cyclase"/>
</dbReference>
<accession>A0AAQ3X287</accession>
<dbReference type="PANTHER" id="PTHR37984:SF5">
    <property type="entry name" value="PROTEIN NYNRIN-LIKE"/>
    <property type="match status" value="1"/>
</dbReference>
<dbReference type="Gene3D" id="2.40.70.10">
    <property type="entry name" value="Acid Proteases"/>
    <property type="match status" value="1"/>
</dbReference>
<feature type="region of interest" description="Disordered" evidence="6">
    <location>
        <begin position="112"/>
        <end position="170"/>
    </location>
</feature>
<dbReference type="PANTHER" id="PTHR37984">
    <property type="entry name" value="PROTEIN CBG26694"/>
    <property type="match status" value="1"/>
</dbReference>
<evidence type="ECO:0000256" key="1">
    <source>
        <dbReference type="ARBA" id="ARBA00022679"/>
    </source>
</evidence>
<feature type="compositionally biased region" description="Basic residues" evidence="6">
    <location>
        <begin position="122"/>
        <end position="132"/>
    </location>
</feature>
<evidence type="ECO:0000256" key="3">
    <source>
        <dbReference type="ARBA" id="ARBA00022722"/>
    </source>
</evidence>
<feature type="domain" description="Reverse transcriptase" evidence="7">
    <location>
        <begin position="424"/>
        <end position="503"/>
    </location>
</feature>
<dbReference type="Pfam" id="PF17919">
    <property type="entry name" value="RT_RNaseH_2"/>
    <property type="match status" value="1"/>
</dbReference>
<evidence type="ECO:0000256" key="6">
    <source>
        <dbReference type="SAM" id="MobiDB-lite"/>
    </source>
</evidence>
<dbReference type="Pfam" id="PF03732">
    <property type="entry name" value="Retrotrans_gag"/>
    <property type="match status" value="1"/>
</dbReference>
<dbReference type="CDD" id="cd00303">
    <property type="entry name" value="retropepsin_like"/>
    <property type="match status" value="1"/>
</dbReference>
<reference evidence="10 11" key="1">
    <citation type="submission" date="2024-02" db="EMBL/GenBank/DDBJ databases">
        <title>High-quality chromosome-scale genome assembly of Pensacola bahiagrass (Paspalum notatum Flugge var. saurae).</title>
        <authorList>
            <person name="Vega J.M."/>
            <person name="Podio M."/>
            <person name="Orjuela J."/>
            <person name="Siena L.A."/>
            <person name="Pessino S.C."/>
            <person name="Combes M.C."/>
            <person name="Mariac C."/>
            <person name="Albertini E."/>
            <person name="Pupilli F."/>
            <person name="Ortiz J.P.A."/>
            <person name="Leblanc O."/>
        </authorList>
    </citation>
    <scope>NUCLEOTIDE SEQUENCE [LARGE SCALE GENOMIC DNA]</scope>
    <source>
        <strain evidence="10">R1</strain>
        <tissue evidence="10">Leaf</tissue>
    </source>
</reference>
<dbReference type="AlphaFoldDB" id="A0AAQ3X287"/>
<protein>
    <recommendedName>
        <fullName evidence="12">Reverse transcriptase/retrotransposon-derived protein RNase H-like domain-containing protein</fullName>
    </recommendedName>
</protein>
<keyword evidence="4" id="KW-0255">Endonuclease</keyword>
<keyword evidence="3" id="KW-0540">Nuclease</keyword>
<dbReference type="InterPro" id="IPR021109">
    <property type="entry name" value="Peptidase_aspartic_dom_sf"/>
</dbReference>
<evidence type="ECO:0000313" key="10">
    <source>
        <dbReference type="EMBL" id="WVZ82061.1"/>
    </source>
</evidence>
<dbReference type="Gene3D" id="3.30.70.270">
    <property type="match status" value="2"/>
</dbReference>
<keyword evidence="2" id="KW-0548">Nucleotidyltransferase</keyword>
<dbReference type="Proteomes" id="UP001341281">
    <property type="component" value="Chromosome 06"/>
</dbReference>
<dbReference type="InterPro" id="IPR043502">
    <property type="entry name" value="DNA/RNA_pol_sf"/>
</dbReference>
<keyword evidence="5" id="KW-0511">Multifunctional enzyme</keyword>
<feature type="compositionally biased region" description="Basic and acidic residues" evidence="6">
    <location>
        <begin position="112"/>
        <end position="121"/>
    </location>
</feature>
<gene>
    <name evidence="10" type="ORF">U9M48_029368</name>
</gene>
<evidence type="ECO:0000259" key="9">
    <source>
        <dbReference type="Pfam" id="PF17919"/>
    </source>
</evidence>
<dbReference type="CDD" id="cd01647">
    <property type="entry name" value="RT_LTR"/>
    <property type="match status" value="1"/>
</dbReference>
<organism evidence="10 11">
    <name type="scientific">Paspalum notatum var. saurae</name>
    <dbReference type="NCBI Taxonomy" id="547442"/>
    <lineage>
        <taxon>Eukaryota</taxon>
        <taxon>Viridiplantae</taxon>
        <taxon>Streptophyta</taxon>
        <taxon>Embryophyta</taxon>
        <taxon>Tracheophyta</taxon>
        <taxon>Spermatophyta</taxon>
        <taxon>Magnoliopsida</taxon>
        <taxon>Liliopsida</taxon>
        <taxon>Poales</taxon>
        <taxon>Poaceae</taxon>
        <taxon>PACMAD clade</taxon>
        <taxon>Panicoideae</taxon>
        <taxon>Andropogonodae</taxon>
        <taxon>Paspaleae</taxon>
        <taxon>Paspalinae</taxon>
        <taxon>Paspalum</taxon>
    </lineage>
</organism>
<evidence type="ECO:0000259" key="7">
    <source>
        <dbReference type="Pfam" id="PF00078"/>
    </source>
</evidence>
<dbReference type="InterPro" id="IPR000477">
    <property type="entry name" value="RT_dom"/>
</dbReference>
<proteinExistence type="predicted"/>
<evidence type="ECO:0008006" key="12">
    <source>
        <dbReference type="Google" id="ProtNLM"/>
    </source>
</evidence>
<dbReference type="InterPro" id="IPR005162">
    <property type="entry name" value="Retrotrans_gag_dom"/>
</dbReference>
<dbReference type="InterPro" id="IPR050951">
    <property type="entry name" value="Retrovirus_Pol_polyprotein"/>
</dbReference>
<dbReference type="GO" id="GO:0016779">
    <property type="term" value="F:nucleotidyltransferase activity"/>
    <property type="evidence" value="ECO:0007669"/>
    <property type="project" value="UniProtKB-KW"/>
</dbReference>
<evidence type="ECO:0000256" key="4">
    <source>
        <dbReference type="ARBA" id="ARBA00022759"/>
    </source>
</evidence>